<comment type="caution">
    <text evidence="2">The sequence shown here is derived from an EMBL/GenBank/DDBJ whole genome shotgun (WGS) entry which is preliminary data.</text>
</comment>
<proteinExistence type="predicted"/>
<dbReference type="AlphaFoldDB" id="A0A2T0RIT9"/>
<organism evidence="2 3">
    <name type="scientific">Spirosoma oryzae</name>
    <dbReference type="NCBI Taxonomy" id="1469603"/>
    <lineage>
        <taxon>Bacteria</taxon>
        <taxon>Pseudomonadati</taxon>
        <taxon>Bacteroidota</taxon>
        <taxon>Cytophagia</taxon>
        <taxon>Cytophagales</taxon>
        <taxon>Cytophagaceae</taxon>
        <taxon>Spirosoma</taxon>
    </lineage>
</organism>
<sequence>MTIKAFSLLFIGLVPLTASYAQVALTSSNQTTDSVTAILGQWVGTFEGASSGKLELALQQDSNTRQLGGQLTVIISDGERYTTKLKKVVFSQNRFTASYTEPSDGSDVTLTGELKGTALTGEWTVNDGQGKGTWQAIHPVR</sequence>
<keyword evidence="1" id="KW-0732">Signal</keyword>
<keyword evidence="3" id="KW-1185">Reference proteome</keyword>
<gene>
    <name evidence="2" type="ORF">CLV58_15316</name>
</gene>
<accession>A0A2T0RIT9</accession>
<evidence type="ECO:0000313" key="2">
    <source>
        <dbReference type="EMBL" id="PRY21126.1"/>
    </source>
</evidence>
<dbReference type="Proteomes" id="UP000238375">
    <property type="component" value="Unassembled WGS sequence"/>
</dbReference>
<feature type="chain" id="PRO_5015529972" evidence="1">
    <location>
        <begin position="21"/>
        <end position="141"/>
    </location>
</feature>
<dbReference type="OrthoDB" id="963096at2"/>
<evidence type="ECO:0000256" key="1">
    <source>
        <dbReference type="SAM" id="SignalP"/>
    </source>
</evidence>
<protein>
    <submittedName>
        <fullName evidence="2">Uncharacterized protein</fullName>
    </submittedName>
</protein>
<evidence type="ECO:0000313" key="3">
    <source>
        <dbReference type="Proteomes" id="UP000238375"/>
    </source>
</evidence>
<feature type="signal peptide" evidence="1">
    <location>
        <begin position="1"/>
        <end position="20"/>
    </location>
</feature>
<dbReference type="EMBL" id="PVTE01000053">
    <property type="protein sequence ID" value="PRY21126.1"/>
    <property type="molecule type" value="Genomic_DNA"/>
</dbReference>
<dbReference type="RefSeq" id="WP_106141041.1">
    <property type="nucleotide sequence ID" value="NZ_PVTE01000053.1"/>
</dbReference>
<reference evidence="2 3" key="1">
    <citation type="submission" date="2018-03" db="EMBL/GenBank/DDBJ databases">
        <title>Genomic Encyclopedia of Archaeal and Bacterial Type Strains, Phase II (KMG-II): from individual species to whole genera.</title>
        <authorList>
            <person name="Goeker M."/>
        </authorList>
    </citation>
    <scope>NUCLEOTIDE SEQUENCE [LARGE SCALE GENOMIC DNA]</scope>
    <source>
        <strain evidence="2 3">DSM 28354</strain>
    </source>
</reference>
<name>A0A2T0RIT9_9BACT</name>